<comment type="caution">
    <text evidence="2">The sequence shown here is derived from an EMBL/GenBank/DDBJ whole genome shotgun (WGS) entry which is preliminary data.</text>
</comment>
<protein>
    <submittedName>
        <fullName evidence="2">(pine wood nematode) hypothetical protein</fullName>
    </submittedName>
</protein>
<dbReference type="EMBL" id="CAJFCV020000005">
    <property type="protein sequence ID" value="CAG9122054.1"/>
    <property type="molecule type" value="Genomic_DNA"/>
</dbReference>
<sequence length="642" mass="72087">MLPSDVAFYTQIIQFLDCIKLGEKFTGQAPNGYHIITHGKNGFGDDVQFVYDSFTKKISENELDLYDTQTGLTDYRVLMGVADEEIVSVATGDLRGTMTCFVVERKYEESLCAARAVSFVELLGKNIVKIGCAPGMHRIPNFVYDMNGNLSEKYEQKTTDQFNCNSTLGVFGDHIVFKNGSCKQLNWADSQHRWNAEECDDKKYTLNSKNFQLFSMRYLTIKFATGQCAEPTELSTEAMDNTYIKSLFLSPEEEEALNTTPEDRLPEVRKTPSSTTKSSNAASSNAARAGLFLVLSLSIAAAVVLIRKRAKKSVLDRNPLTHVRYDFGLPTQVPALQQKNDRFKEVKLDNGYVVPIPKTFCKEYGDVELVSKSQFGLICKYQWKGPIHVKFEVKLSGYNQPILNEVAICELCTNSDNKLARFLDYKGAYGFYEEGAYALHLSAGVHTLRDLRNGAVMKDVEMAKVAYSALDCVDALEAFGICHRDITEDAFRPQKSIFVLTELGWAVRLGSKRDPYYPHPELASTFIKEKETLPADDAENVIFMLLNMMTDRLPWADTKGIKSITKKKKKFFEEGMDGTSLKNNKTAGILCKLRAMIVKTPRNVELAVELKAELINLSKPDDPTLPVEWPGSNDKPTTKSFL</sequence>
<organism evidence="2 3">
    <name type="scientific">Bursaphelenchus xylophilus</name>
    <name type="common">Pinewood nematode worm</name>
    <name type="synonym">Aphelenchoides xylophilus</name>
    <dbReference type="NCBI Taxonomy" id="6326"/>
    <lineage>
        <taxon>Eukaryota</taxon>
        <taxon>Metazoa</taxon>
        <taxon>Ecdysozoa</taxon>
        <taxon>Nematoda</taxon>
        <taxon>Chromadorea</taxon>
        <taxon>Rhabditida</taxon>
        <taxon>Tylenchina</taxon>
        <taxon>Tylenchomorpha</taxon>
        <taxon>Aphelenchoidea</taxon>
        <taxon>Aphelenchoididae</taxon>
        <taxon>Bursaphelenchus</taxon>
    </lineage>
</organism>
<feature type="compositionally biased region" description="Low complexity" evidence="1">
    <location>
        <begin position="271"/>
        <end position="281"/>
    </location>
</feature>
<evidence type="ECO:0000313" key="3">
    <source>
        <dbReference type="Proteomes" id="UP000659654"/>
    </source>
</evidence>
<keyword evidence="3" id="KW-1185">Reference proteome</keyword>
<feature type="region of interest" description="Disordered" evidence="1">
    <location>
        <begin position="255"/>
        <end position="281"/>
    </location>
</feature>
<name>A0A7I8XQG6_BURXY</name>
<dbReference type="Proteomes" id="UP000659654">
    <property type="component" value="Unassembled WGS sequence"/>
</dbReference>
<dbReference type="SUPFAM" id="SSF56112">
    <property type="entry name" value="Protein kinase-like (PK-like)"/>
    <property type="match status" value="1"/>
</dbReference>
<dbReference type="SMR" id="A0A7I8XQG6"/>
<feature type="compositionally biased region" description="Basic and acidic residues" evidence="1">
    <location>
        <begin position="261"/>
        <end position="270"/>
    </location>
</feature>
<dbReference type="EMBL" id="CAJFDI010000005">
    <property type="protein sequence ID" value="CAD5230974.1"/>
    <property type="molecule type" value="Genomic_DNA"/>
</dbReference>
<dbReference type="Gene3D" id="1.10.510.10">
    <property type="entry name" value="Transferase(Phosphotransferase) domain 1"/>
    <property type="match status" value="1"/>
</dbReference>
<reference evidence="2" key="1">
    <citation type="submission" date="2020-09" db="EMBL/GenBank/DDBJ databases">
        <authorList>
            <person name="Kikuchi T."/>
        </authorList>
    </citation>
    <scope>NUCLEOTIDE SEQUENCE</scope>
    <source>
        <strain evidence="2">Ka4C1</strain>
    </source>
</reference>
<proteinExistence type="predicted"/>
<feature type="region of interest" description="Disordered" evidence="1">
    <location>
        <begin position="622"/>
        <end position="642"/>
    </location>
</feature>
<dbReference type="AlphaFoldDB" id="A0A7I8XQG6"/>
<dbReference type="OrthoDB" id="295988at2759"/>
<dbReference type="InterPro" id="IPR011009">
    <property type="entry name" value="Kinase-like_dom_sf"/>
</dbReference>
<dbReference type="Proteomes" id="UP000582659">
    <property type="component" value="Unassembled WGS sequence"/>
</dbReference>
<accession>A0A7I8XQG6</accession>
<evidence type="ECO:0000313" key="2">
    <source>
        <dbReference type="EMBL" id="CAD5230974.1"/>
    </source>
</evidence>
<evidence type="ECO:0000256" key="1">
    <source>
        <dbReference type="SAM" id="MobiDB-lite"/>
    </source>
</evidence>
<gene>
    <name evidence="2" type="ORF">BXYJ_LOCUS11249</name>
</gene>